<feature type="transmembrane region" description="Helical" evidence="2">
    <location>
        <begin position="21"/>
        <end position="41"/>
    </location>
</feature>
<protein>
    <submittedName>
        <fullName evidence="3">Outer membrane efflux family protein</fullName>
    </submittedName>
</protein>
<dbReference type="InterPro" id="IPR003423">
    <property type="entry name" value="OMP_efflux"/>
</dbReference>
<evidence type="ECO:0000256" key="2">
    <source>
        <dbReference type="SAM" id="Phobius"/>
    </source>
</evidence>
<dbReference type="Proteomes" id="UP000032614">
    <property type="component" value="Plasmid pBIL"/>
</dbReference>
<proteinExistence type="inferred from homology"/>
<dbReference type="AlphaFoldDB" id="A0AAU8T8L5"/>
<sequence>MTQDAYDSRLQSGLPATSRQYTGAFALARVALVTLAVVLTGCAKYAPKPLPETPQWPDDIASTGAPLTVDQVVGRALEHSPDIRRAERELDIAAARQYADGLLPDPTLSFSTDRPGAEGFVPAFMVGLSYEVSALVERPAKKRAAAAALEKQQLALQWTKWQVANHAYALYVVNASLVRLEKQVEQSVAYQKGTTEQMQRVLARADVTREVAVQAQTAYRDSVQQLGTLRQEHLKAMQELITLLELPPGTHMTLAAPPEPYEVPQDAVDHALLDLRQRRPDLLALRAGYTEQDERYRGALIAQFPRLEIGATRGRDTSAIYTSGLTVSVTLPLFNGNRGNIAVEKATRESLYQEYTQRLDDTYTAVDGISSELSLLGDQLRNARSMETALEASVKQARAAYGAGDMTLPVLADLESRLLTQRIATAKLANSVLQQQVELCTLIGVSAIDHQPLH</sequence>
<dbReference type="Pfam" id="PF02321">
    <property type="entry name" value="OEP"/>
    <property type="match status" value="1"/>
</dbReference>
<gene>
    <name evidence="3" type="ORF">OI25_7978</name>
</gene>
<evidence type="ECO:0000313" key="3">
    <source>
        <dbReference type="EMBL" id="AJZ56420.1"/>
    </source>
</evidence>
<dbReference type="EMBL" id="CP010024">
    <property type="protein sequence ID" value="AJZ56420.1"/>
    <property type="molecule type" value="Genomic_DNA"/>
</dbReference>
<dbReference type="RefSeq" id="WP_025647869.1">
    <property type="nucleotide sequence ID" value="NZ_CADFGE010000021.1"/>
</dbReference>
<dbReference type="PANTHER" id="PTHR30203">
    <property type="entry name" value="OUTER MEMBRANE CATION EFFLUX PROTEIN"/>
    <property type="match status" value="1"/>
</dbReference>
<dbReference type="GeneID" id="66513232"/>
<keyword evidence="2" id="KW-0812">Transmembrane</keyword>
<dbReference type="Gene3D" id="1.20.1600.10">
    <property type="entry name" value="Outer membrane efflux proteins (OEP)"/>
    <property type="match status" value="1"/>
</dbReference>
<reference evidence="3 4" key="1">
    <citation type="journal article" date="2015" name="Genome Announc.">
        <title>Complete genome sequences for 59 burkholderia isolates, both pathogenic and near neighbor.</title>
        <authorList>
            <person name="Johnson S.L."/>
            <person name="Bishop-Lilly K.A."/>
            <person name="Ladner J.T."/>
            <person name="Daligault H.E."/>
            <person name="Davenport K.W."/>
            <person name="Jaissle J."/>
            <person name="Frey K.G."/>
            <person name="Koroleva G.I."/>
            <person name="Bruce D.C."/>
            <person name="Coyne S.R."/>
            <person name="Broomall S.M."/>
            <person name="Li P.E."/>
            <person name="Teshima H."/>
            <person name="Gibbons H.S."/>
            <person name="Palacios G.F."/>
            <person name="Rosenzweig C.N."/>
            <person name="Redden C.L."/>
            <person name="Xu Y."/>
            <person name="Minogue T.D."/>
            <person name="Chain P.S."/>
        </authorList>
    </citation>
    <scope>NUCLEOTIDE SEQUENCE [LARGE SCALE GENOMIC DNA]</scope>
    <source>
        <strain evidence="3 4">ATCC BAA-463</strain>
    </source>
</reference>
<evidence type="ECO:0000256" key="1">
    <source>
        <dbReference type="ARBA" id="ARBA00007613"/>
    </source>
</evidence>
<geneLocation type="plasmid" evidence="3 4">
    <name>pBIL</name>
</geneLocation>
<organism evidence="3 4">
    <name type="scientific">Paraburkholderia fungorum</name>
    <dbReference type="NCBI Taxonomy" id="134537"/>
    <lineage>
        <taxon>Bacteria</taxon>
        <taxon>Pseudomonadati</taxon>
        <taxon>Pseudomonadota</taxon>
        <taxon>Betaproteobacteria</taxon>
        <taxon>Burkholderiales</taxon>
        <taxon>Burkholderiaceae</taxon>
        <taxon>Paraburkholderia</taxon>
    </lineage>
</organism>
<keyword evidence="2" id="KW-0472">Membrane</keyword>
<keyword evidence="3" id="KW-0614">Plasmid</keyword>
<accession>A0AAU8T8L5</accession>
<dbReference type="InterPro" id="IPR010131">
    <property type="entry name" value="MdtP/NodT-like"/>
</dbReference>
<keyword evidence="2" id="KW-1133">Transmembrane helix</keyword>
<comment type="similarity">
    <text evidence="1">Belongs to the outer membrane factor (OMF) (TC 1.B.17) family.</text>
</comment>
<dbReference type="SUPFAM" id="SSF56954">
    <property type="entry name" value="Outer membrane efflux proteins (OEP)"/>
    <property type="match status" value="1"/>
</dbReference>
<dbReference type="GO" id="GO:0015562">
    <property type="term" value="F:efflux transmembrane transporter activity"/>
    <property type="evidence" value="ECO:0007669"/>
    <property type="project" value="InterPro"/>
</dbReference>
<evidence type="ECO:0000313" key="4">
    <source>
        <dbReference type="Proteomes" id="UP000032614"/>
    </source>
</evidence>
<name>A0AAU8T8L5_9BURK</name>
<dbReference type="KEGG" id="bfn:OI25_7978"/>